<dbReference type="PANTHER" id="PTHR19446">
    <property type="entry name" value="REVERSE TRANSCRIPTASES"/>
    <property type="match status" value="1"/>
</dbReference>
<evidence type="ECO:0000313" key="1">
    <source>
        <dbReference type="EMBL" id="PWV15793.1"/>
    </source>
</evidence>
<sequence length="281" mass="30979">MRPASATGKSACPSFCAVSRAIPPYTAAAARCTPLVPGGWEMDRPFLPYELDVTIRDSLLGSAPGPDDMLNEFLHRLGPVAHGTLRTMIHNSFANGSLPGSWKMGDAISIPKPGKDPCRPESYRTITPLSVLPKLAEGMIHRRLSALLPHRPRQFRICTSAFYVGRGGTCYRHITRGLNEFGIVEHERPGNDAPTRRPRRHRSWSRLIFRLRSTPLTMGIYSACLTDFRALASNQTLAAQLPAGPLCWGMRSRTALPETTRLSWSTARRRPGTPTLPLLCG</sequence>
<dbReference type="EMBL" id="PRFC01000027">
    <property type="protein sequence ID" value="PWV15793.1"/>
    <property type="molecule type" value="Genomic_DNA"/>
</dbReference>
<dbReference type="AlphaFoldDB" id="A0A2V2X6L6"/>
<name>A0A2V2X6L6_TRYCR</name>
<dbReference type="VEuPathDB" id="TriTrypDB:TCDM_09984"/>
<dbReference type="VEuPathDB" id="TriTrypDB:C4B63_37g147"/>
<dbReference type="VEuPathDB" id="TriTrypDB:TcG_11627"/>
<accession>A0A2V2X6L6</accession>
<dbReference type="Proteomes" id="UP000246078">
    <property type="component" value="Unassembled WGS sequence"/>
</dbReference>
<dbReference type="VEuPathDB" id="TriTrypDB:TcBrA4_0107760"/>
<dbReference type="VEuPathDB" id="TriTrypDB:C3747_27g484"/>
<dbReference type="VEuPathDB" id="TriTrypDB:ECC02_013189"/>
<dbReference type="VEuPathDB" id="TriTrypDB:TcCL_Unassigned04674"/>
<evidence type="ECO:0008006" key="3">
    <source>
        <dbReference type="Google" id="ProtNLM"/>
    </source>
</evidence>
<dbReference type="VEuPathDB" id="TriTrypDB:TcYC6_0054120"/>
<comment type="caution">
    <text evidence="1">The sequence shown here is derived from an EMBL/GenBank/DDBJ whole genome shotgun (WGS) entry which is preliminary data.</text>
</comment>
<proteinExistence type="predicted"/>
<organism evidence="1 2">
    <name type="scientific">Trypanosoma cruzi</name>
    <dbReference type="NCBI Taxonomy" id="5693"/>
    <lineage>
        <taxon>Eukaryota</taxon>
        <taxon>Discoba</taxon>
        <taxon>Euglenozoa</taxon>
        <taxon>Kinetoplastea</taxon>
        <taxon>Metakinetoplastina</taxon>
        <taxon>Trypanosomatida</taxon>
        <taxon>Trypanosomatidae</taxon>
        <taxon>Trypanosoma</taxon>
        <taxon>Schizotrypanum</taxon>
    </lineage>
</organism>
<protein>
    <recommendedName>
        <fullName evidence="3">Reverse transcriptase domain-containing protein</fullName>
    </recommendedName>
</protein>
<dbReference type="VEuPathDB" id="TriTrypDB:TcG_12934"/>
<reference evidence="1 2" key="1">
    <citation type="journal article" date="2018" name="Microb. Genom.">
        <title>Expanding an expanded genome: long-read sequencing of Trypanosoma cruzi.</title>
        <authorList>
            <person name="Berna L."/>
            <person name="Rodriguez M."/>
            <person name="Chiribao M.L."/>
            <person name="Parodi-Talice A."/>
            <person name="Pita S."/>
            <person name="Rijo G."/>
            <person name="Alvarez-Valin F."/>
            <person name="Robello C."/>
        </authorList>
    </citation>
    <scope>NUCLEOTIDE SEQUENCE [LARGE SCALE GENOMIC DNA]</scope>
    <source>
        <strain evidence="1 2">TCC</strain>
    </source>
</reference>
<gene>
    <name evidence="1" type="ORF">C3747_27g484</name>
</gene>
<evidence type="ECO:0000313" key="2">
    <source>
        <dbReference type="Proteomes" id="UP000246078"/>
    </source>
</evidence>
<dbReference type="VEuPathDB" id="TriTrypDB:TcCLB.507501.20"/>